<reference evidence="6" key="1">
    <citation type="submission" date="2020-12" db="EMBL/GenBank/DDBJ databases">
        <title>Metabolic potential, ecology and presence of endohyphal bacteria is reflected in genomic diversity of Mucoromycotina.</title>
        <authorList>
            <person name="Muszewska A."/>
            <person name="Okrasinska A."/>
            <person name="Steczkiewicz K."/>
            <person name="Drgas O."/>
            <person name="Orlowska M."/>
            <person name="Perlinska-Lenart U."/>
            <person name="Aleksandrzak-Piekarczyk T."/>
            <person name="Szatraj K."/>
            <person name="Zielenkiewicz U."/>
            <person name="Pilsyk S."/>
            <person name="Malc E."/>
            <person name="Mieczkowski P."/>
            <person name="Kruszewska J.S."/>
            <person name="Biernat P."/>
            <person name="Pawlowska J."/>
        </authorList>
    </citation>
    <scope>NUCLEOTIDE SEQUENCE</scope>
    <source>
        <strain evidence="6">WA0000067209</strain>
    </source>
</reference>
<dbReference type="InterPro" id="IPR027417">
    <property type="entry name" value="P-loop_NTPase"/>
</dbReference>
<dbReference type="InterPro" id="IPR016491">
    <property type="entry name" value="Septin"/>
</dbReference>
<dbReference type="AlphaFoldDB" id="A0A8H7PI40"/>
<dbReference type="InterPro" id="IPR030379">
    <property type="entry name" value="G_SEPTIN_dom"/>
</dbReference>
<keyword evidence="1 3" id="KW-0547">Nucleotide-binding</keyword>
<feature type="domain" description="Septin-type G" evidence="5">
    <location>
        <begin position="39"/>
        <end position="303"/>
    </location>
</feature>
<dbReference type="Pfam" id="PF00735">
    <property type="entry name" value="Septin"/>
    <property type="match status" value="1"/>
</dbReference>
<feature type="non-terminal residue" evidence="6">
    <location>
        <position position="1"/>
    </location>
</feature>
<keyword evidence="4" id="KW-0175">Coiled coil</keyword>
<evidence type="ECO:0000256" key="4">
    <source>
        <dbReference type="SAM" id="Coils"/>
    </source>
</evidence>
<dbReference type="EMBL" id="JAEPQZ010000014">
    <property type="protein sequence ID" value="KAG2173671.1"/>
    <property type="molecule type" value="Genomic_DNA"/>
</dbReference>
<protein>
    <recommendedName>
        <fullName evidence="5">Septin-type G domain-containing protein</fullName>
    </recommendedName>
</protein>
<dbReference type="GO" id="GO:0005938">
    <property type="term" value="C:cell cortex"/>
    <property type="evidence" value="ECO:0007669"/>
    <property type="project" value="UniProtKB-ARBA"/>
</dbReference>
<dbReference type="SUPFAM" id="SSF52540">
    <property type="entry name" value="P-loop containing nucleoside triphosphate hydrolases"/>
    <property type="match status" value="1"/>
</dbReference>
<dbReference type="PANTHER" id="PTHR18884">
    <property type="entry name" value="SEPTIN"/>
    <property type="match status" value="1"/>
</dbReference>
<accession>A0A8H7PI40</accession>
<keyword evidence="7" id="KW-1185">Reference proteome</keyword>
<evidence type="ECO:0000256" key="3">
    <source>
        <dbReference type="RuleBase" id="RU004560"/>
    </source>
</evidence>
<feature type="coiled-coil region" evidence="4">
    <location>
        <begin position="329"/>
        <end position="392"/>
    </location>
</feature>
<name>A0A8H7PI40_MORIS</name>
<comment type="caution">
    <text evidence="6">The sequence shown here is derived from an EMBL/GenBank/DDBJ whole genome shotgun (WGS) entry which is preliminary data.</text>
</comment>
<keyword evidence="2 3" id="KW-0342">GTP-binding</keyword>
<sequence>GTVPDPGPWRISPPKQAALNSKLGIEQLPCQIVQKVKRKPFKLNVMVVGESGLGKTTFMNTLFNTDFTTDITPEKPIKTVAITPVTYELTEEDTNLHLCIIDTPGFGDRVNRADDINPLIKYIEKQFNDYWDAEKITTFRSPIEDTRVHVCLYFISPTGHALKTMDAMAMQQLSSAVNLIPIIAKADTMTQQEKKLFKLTLLESLERHNIPIYPTSYNEYQETLAHLEERIPFAIIGSDTMVKIGDRNVRGRQYDWGIAEVENEKYSDLKHLRELLFVHCLADLVDITHNKHYHDYRASILRKDGRPISILECDDEYDLQINNARKSIAEQLRRRDEDIRQNFVQLARQKEQALRQQEEKLQQKYRELMQDIEEQKSKLASEEQAVQELSKAKQLAKSVKR</sequence>
<dbReference type="CDD" id="cd01850">
    <property type="entry name" value="CDC_Septin"/>
    <property type="match status" value="1"/>
</dbReference>
<proteinExistence type="inferred from homology"/>
<dbReference type="PROSITE" id="PS51719">
    <property type="entry name" value="G_SEPTIN"/>
    <property type="match status" value="1"/>
</dbReference>
<dbReference type="GO" id="GO:0005525">
    <property type="term" value="F:GTP binding"/>
    <property type="evidence" value="ECO:0007669"/>
    <property type="project" value="UniProtKB-KW"/>
</dbReference>
<evidence type="ECO:0000256" key="1">
    <source>
        <dbReference type="ARBA" id="ARBA00022741"/>
    </source>
</evidence>
<dbReference type="Proteomes" id="UP000654370">
    <property type="component" value="Unassembled WGS sequence"/>
</dbReference>
<evidence type="ECO:0000256" key="2">
    <source>
        <dbReference type="ARBA" id="ARBA00023134"/>
    </source>
</evidence>
<organism evidence="6 7">
    <name type="scientific">Mortierella isabellina</name>
    <name type="common">Filamentous fungus</name>
    <name type="synonym">Umbelopsis isabellina</name>
    <dbReference type="NCBI Taxonomy" id="91625"/>
    <lineage>
        <taxon>Eukaryota</taxon>
        <taxon>Fungi</taxon>
        <taxon>Fungi incertae sedis</taxon>
        <taxon>Mucoromycota</taxon>
        <taxon>Mucoromycotina</taxon>
        <taxon>Umbelopsidomycetes</taxon>
        <taxon>Umbelopsidales</taxon>
        <taxon>Umbelopsidaceae</taxon>
        <taxon>Umbelopsis</taxon>
    </lineage>
</organism>
<evidence type="ECO:0000259" key="5">
    <source>
        <dbReference type="PROSITE" id="PS51719"/>
    </source>
</evidence>
<gene>
    <name evidence="6" type="ORF">INT43_005091</name>
</gene>
<dbReference type="GO" id="GO:0032156">
    <property type="term" value="C:septin cytoskeleton"/>
    <property type="evidence" value="ECO:0007669"/>
    <property type="project" value="UniProtKB-ARBA"/>
</dbReference>
<comment type="similarity">
    <text evidence="3">Belongs to the TRAFAC class TrmE-Era-EngA-EngB-Septin-like GTPase superfamily. Septin GTPase family.</text>
</comment>
<dbReference type="Gene3D" id="3.40.50.300">
    <property type="entry name" value="P-loop containing nucleotide triphosphate hydrolases"/>
    <property type="match status" value="1"/>
</dbReference>
<evidence type="ECO:0000313" key="6">
    <source>
        <dbReference type="EMBL" id="KAG2173671.1"/>
    </source>
</evidence>
<dbReference type="PIRSF" id="PIRSF006698">
    <property type="entry name" value="Septin"/>
    <property type="match status" value="1"/>
</dbReference>
<dbReference type="OrthoDB" id="416553at2759"/>
<evidence type="ECO:0000313" key="7">
    <source>
        <dbReference type="Proteomes" id="UP000654370"/>
    </source>
</evidence>